<protein>
    <submittedName>
        <fullName evidence="2">Uncharacterized protein</fullName>
    </submittedName>
</protein>
<reference evidence="2 3" key="1">
    <citation type="submission" date="2018-03" db="EMBL/GenBank/DDBJ databases">
        <title>Genomic Encyclopedia of Archaeal and Bacterial Type Strains, Phase II (KMG-II): from individual species to whole genera.</title>
        <authorList>
            <person name="Goeker M."/>
        </authorList>
    </citation>
    <scope>NUCLEOTIDE SEQUENCE [LARGE SCALE GENOMIC DNA]</scope>
    <source>
        <strain evidence="2 3">DSM 100065</strain>
    </source>
</reference>
<comment type="caution">
    <text evidence="2">The sequence shown here is derived from an EMBL/GenBank/DDBJ whole genome shotgun (WGS) entry which is preliminary data.</text>
</comment>
<organism evidence="2 3">
    <name type="scientific">Antricoccus suffuscus</name>
    <dbReference type="NCBI Taxonomy" id="1629062"/>
    <lineage>
        <taxon>Bacteria</taxon>
        <taxon>Bacillati</taxon>
        <taxon>Actinomycetota</taxon>
        <taxon>Actinomycetes</taxon>
        <taxon>Geodermatophilales</taxon>
        <taxon>Antricoccaceae</taxon>
        <taxon>Antricoccus</taxon>
    </lineage>
</organism>
<evidence type="ECO:0000256" key="1">
    <source>
        <dbReference type="SAM" id="MobiDB-lite"/>
    </source>
</evidence>
<proteinExistence type="predicted"/>
<sequence>MEEGPPVYARTRTKGHIWLKIMAEKPRPDDGSADDPRFDERPIDDPFVRGGSGQDPLASGTPDGYAPSNQPPSDWRPATSHDDARITPDDAQPRKSLKDRLLSNKTARFIASAGVPLAMVPGDEKLGRLVEAVSEFGWQISESDDEADAMLGTLPLPIHGYRAGNVVRGRFDPFTNRAADGLPPGEWNFVAFDAVEDSRLGRTVRQCVTAVPTMLSLPDVRVVPSRYRMGPSRGMVAYPTVDPIFDARWKLLAANGEEELRTLSTLIDEDVRDALCSGHDTDELWTHSNHILITTEGPHDENVLARHLLILGAMLRALRTSSMND</sequence>
<keyword evidence="3" id="KW-1185">Reference proteome</keyword>
<feature type="compositionally biased region" description="Basic and acidic residues" evidence="1">
    <location>
        <begin position="22"/>
        <end position="47"/>
    </location>
</feature>
<dbReference type="Proteomes" id="UP000237752">
    <property type="component" value="Unassembled WGS sequence"/>
</dbReference>
<dbReference type="AlphaFoldDB" id="A0A2T1A251"/>
<name>A0A2T1A251_9ACTN</name>
<dbReference type="EMBL" id="PVUE01000004">
    <property type="protein sequence ID" value="PRZ42691.1"/>
    <property type="molecule type" value="Genomic_DNA"/>
</dbReference>
<feature type="compositionally biased region" description="Basic and acidic residues" evidence="1">
    <location>
        <begin position="79"/>
        <end position="96"/>
    </location>
</feature>
<evidence type="ECO:0000313" key="2">
    <source>
        <dbReference type="EMBL" id="PRZ42691.1"/>
    </source>
</evidence>
<feature type="region of interest" description="Disordered" evidence="1">
    <location>
        <begin position="1"/>
        <end position="96"/>
    </location>
</feature>
<gene>
    <name evidence="2" type="ORF">CLV47_10435</name>
</gene>
<accession>A0A2T1A251</accession>
<evidence type="ECO:0000313" key="3">
    <source>
        <dbReference type="Proteomes" id="UP000237752"/>
    </source>
</evidence>